<dbReference type="InterPro" id="IPR022048">
    <property type="entry name" value="Envelope_fusion-like"/>
</dbReference>
<evidence type="ECO:0000313" key="1">
    <source>
        <dbReference type="EMBL" id="JAB63121.1"/>
    </source>
</evidence>
<dbReference type="AlphaFoldDB" id="V5I841"/>
<feature type="non-terminal residue" evidence="1">
    <location>
        <position position="334"/>
    </location>
</feature>
<reference evidence="1" key="1">
    <citation type="submission" date="2013-07" db="EMBL/GenBank/DDBJ databases">
        <title>Midgut Transcriptome Profiling of Anoplphora glabripennis, a Lignocellulose Degrading, Wood-Boring Cerambycid.</title>
        <authorList>
            <person name="Scully E.D."/>
            <person name="Hoover K."/>
            <person name="Carlson J.E."/>
            <person name="Tien M."/>
            <person name="Geib S.M."/>
        </authorList>
    </citation>
    <scope>NUCLEOTIDE SEQUENCE</scope>
</reference>
<sequence>MENLLKNQISVTTQVIKTFNDTVQKLQINQKTFEEDMGKIQISLTKINDRVVLVQAELIFVEICEKLTGSYLYLLSNIDDILNAITFARLKIIHSAIITPEDLITALQKISQNLVKNNLLRPVKYSKIPLYLEIIELEAFQSKSDLVFVLRIPLVEQQLYTLYHLYPIPILDSRTGLHHVLSFSQKYIARNDDSLMYIPVKSLSTCKQLGARKKLCSDLYAYPIDSSAACEAQLLKNFRKVPENCESTLVYGQGYNVQKLQDNVWLIIVSEPIRVTINCNLMDARIITIDKNSVLKLQPDCYAFVGITKVQTESRNTLNITDNSHPVLIPYDCC</sequence>
<accession>V5I841</accession>
<name>V5I841_ANOGL</name>
<proteinExistence type="predicted"/>
<evidence type="ECO:0008006" key="2">
    <source>
        <dbReference type="Google" id="ProtNLM"/>
    </source>
</evidence>
<dbReference type="Pfam" id="PF12259">
    <property type="entry name" value="Baculo_F"/>
    <property type="match status" value="1"/>
</dbReference>
<organism evidence="1">
    <name type="scientific">Anoplophora glabripennis</name>
    <name type="common">Asian longhorn beetle</name>
    <name type="synonym">Anoplophora nobilis</name>
    <dbReference type="NCBI Taxonomy" id="217634"/>
    <lineage>
        <taxon>Eukaryota</taxon>
        <taxon>Metazoa</taxon>
        <taxon>Ecdysozoa</taxon>
        <taxon>Arthropoda</taxon>
        <taxon>Hexapoda</taxon>
        <taxon>Insecta</taxon>
        <taxon>Pterygota</taxon>
        <taxon>Neoptera</taxon>
        <taxon>Endopterygota</taxon>
        <taxon>Coleoptera</taxon>
        <taxon>Polyphaga</taxon>
        <taxon>Cucujiformia</taxon>
        <taxon>Chrysomeloidea</taxon>
        <taxon>Cerambycidae</taxon>
        <taxon>Lamiinae</taxon>
        <taxon>Lamiini</taxon>
        <taxon>Anoplophora</taxon>
    </lineage>
</organism>
<dbReference type="EMBL" id="GALX01005345">
    <property type="protein sequence ID" value="JAB63121.1"/>
    <property type="molecule type" value="Transcribed_RNA"/>
</dbReference>
<protein>
    <recommendedName>
        <fullName evidence="2">Envelope fusion protein</fullName>
    </recommendedName>
</protein>